<protein>
    <recommendedName>
        <fullName evidence="4">Peptidase M20 dimerisation domain-containing protein</fullName>
    </recommendedName>
</protein>
<reference evidence="5 6" key="1">
    <citation type="submission" date="2014-03" db="EMBL/GenBank/DDBJ databases">
        <title>Draft Genome Sequences of Four Burkholderia Strains.</title>
        <authorList>
            <person name="Liu X.Y."/>
            <person name="Li C.X."/>
            <person name="Xu J.H."/>
        </authorList>
    </citation>
    <scope>NUCLEOTIDE SEQUENCE [LARGE SCALE GENOMIC DNA]</scope>
    <source>
        <strain evidence="5 6">DSM 50014</strain>
    </source>
</reference>
<dbReference type="GO" id="GO:0046872">
    <property type="term" value="F:metal ion binding"/>
    <property type="evidence" value="ECO:0007669"/>
    <property type="project" value="UniProtKB-KW"/>
</dbReference>
<dbReference type="Pfam" id="PF01546">
    <property type="entry name" value="Peptidase_M20"/>
    <property type="match status" value="1"/>
</dbReference>
<dbReference type="Proteomes" id="UP000027466">
    <property type="component" value="Unassembled WGS sequence"/>
</dbReference>
<dbReference type="PANTHER" id="PTHR43270:SF12">
    <property type="entry name" value="SUCCINYL-DIAMINOPIMELATE DESUCCINYLASE"/>
    <property type="match status" value="1"/>
</dbReference>
<dbReference type="GO" id="GO:0006508">
    <property type="term" value="P:proteolysis"/>
    <property type="evidence" value="ECO:0007669"/>
    <property type="project" value="UniProtKB-KW"/>
</dbReference>
<keyword evidence="3" id="KW-0378">Hydrolase</keyword>
<proteinExistence type="predicted"/>
<evidence type="ECO:0000313" key="5">
    <source>
        <dbReference type="EMBL" id="KDR41911.1"/>
    </source>
</evidence>
<evidence type="ECO:0000256" key="1">
    <source>
        <dbReference type="ARBA" id="ARBA00022670"/>
    </source>
</evidence>
<dbReference type="SUPFAM" id="SSF53187">
    <property type="entry name" value="Zn-dependent exopeptidases"/>
    <property type="match status" value="1"/>
</dbReference>
<evidence type="ECO:0000313" key="6">
    <source>
        <dbReference type="Proteomes" id="UP000027466"/>
    </source>
</evidence>
<dbReference type="InterPro" id="IPR011650">
    <property type="entry name" value="Peptidase_M20_dimer"/>
</dbReference>
<dbReference type="Gene3D" id="3.30.70.360">
    <property type="match status" value="1"/>
</dbReference>
<accession>A0A069PX07</accession>
<feature type="domain" description="Peptidase M20 dimerisation" evidence="4">
    <location>
        <begin position="203"/>
        <end position="354"/>
    </location>
</feature>
<dbReference type="NCBIfam" id="NF005478">
    <property type="entry name" value="PRK07079.1"/>
    <property type="match status" value="1"/>
</dbReference>
<dbReference type="STRING" id="60547.GCA_000751215_03936"/>
<dbReference type="RefSeq" id="WP_035934629.1">
    <property type="nucleotide sequence ID" value="NZ_CADFFX010000010.1"/>
</dbReference>
<keyword evidence="1" id="KW-0645">Protease</keyword>
<evidence type="ECO:0000259" key="4">
    <source>
        <dbReference type="Pfam" id="PF07687"/>
    </source>
</evidence>
<name>A0A069PX07_9BURK</name>
<organism evidence="5 6">
    <name type="scientific">Caballeronia glathei</name>
    <dbReference type="NCBI Taxonomy" id="60547"/>
    <lineage>
        <taxon>Bacteria</taxon>
        <taxon>Pseudomonadati</taxon>
        <taxon>Pseudomonadota</taxon>
        <taxon>Betaproteobacteria</taxon>
        <taxon>Burkholderiales</taxon>
        <taxon>Burkholderiaceae</taxon>
        <taxon>Caballeronia</taxon>
    </lineage>
</organism>
<gene>
    <name evidence="5" type="ORF">BG61_14425</name>
</gene>
<dbReference type="AlphaFoldDB" id="A0A069PX07"/>
<keyword evidence="6" id="KW-1185">Reference proteome</keyword>
<dbReference type="InterPro" id="IPR002933">
    <property type="entry name" value="Peptidase_M20"/>
</dbReference>
<evidence type="ECO:0000256" key="2">
    <source>
        <dbReference type="ARBA" id="ARBA00022723"/>
    </source>
</evidence>
<dbReference type="Gene3D" id="3.40.630.10">
    <property type="entry name" value="Zn peptidases"/>
    <property type="match status" value="1"/>
</dbReference>
<evidence type="ECO:0000256" key="3">
    <source>
        <dbReference type="ARBA" id="ARBA00022801"/>
    </source>
</evidence>
<dbReference type="EMBL" id="JFHC01000022">
    <property type="protein sequence ID" value="KDR41911.1"/>
    <property type="molecule type" value="Genomic_DNA"/>
</dbReference>
<keyword evidence="2" id="KW-0479">Metal-binding</keyword>
<dbReference type="PANTHER" id="PTHR43270">
    <property type="entry name" value="BETA-ALA-HIS DIPEPTIDASE"/>
    <property type="match status" value="1"/>
</dbReference>
<dbReference type="InterPro" id="IPR051458">
    <property type="entry name" value="Cyt/Met_Dipeptidase"/>
</dbReference>
<dbReference type="GO" id="GO:0008233">
    <property type="term" value="F:peptidase activity"/>
    <property type="evidence" value="ECO:0007669"/>
    <property type="project" value="UniProtKB-KW"/>
</dbReference>
<dbReference type="Pfam" id="PF07687">
    <property type="entry name" value="M20_dimer"/>
    <property type="match status" value="1"/>
</dbReference>
<sequence length="470" mass="50958">MTRDIAIQAAAGLYDSGAFLEDLSRRVGYRTESQEPESGPLLRAYLTDEIARVLTELGFRHRLVENPAPGAGPFLVAHRHEGDALPTVLTYGHGDVVRGYDAQWRDGVSPWEVTVAGERWYGRGTADNKGQHSINLAALKAVLDARGGRLGFNLKVLFETGEETGSPGLHAVCEALRDELAADVLIASDGPRLGARHPTLFLGSRGLVNFRLVLECRDGGHHSGNWGGLLRNPGVVLANAIASMVDERGRILVEGLRPPAIPKPVRQALEGLTVGGNPGEPEVDEDYGEPGLTPAERVFAWNTLEVLAFKTGNPEKPVNAIPPHAFACMQLRFVVGTDWEDLESIVRRHLDEHGFAQVGVEVERGVPATRVDPENAWVQWALRSLERTTGQAPVLLPNLGGTLPNEVFAHILGMPTLWVPHSYPGCSQHAPDEHLLGPVAREGLRIMAGLFWDLGDTDTLRHATQPARGA</sequence>
<comment type="caution">
    <text evidence="5">The sequence shown here is derived from an EMBL/GenBank/DDBJ whole genome shotgun (WGS) entry which is preliminary data.</text>
</comment>